<sequence length="145" mass="16487">MKKPQFHTISFRISLFKQRVTSLLQHVQCLNCRCIMHEHTNTAKQTHSQRDPTPKKVLSTPISHWEQLKLCVNIKVFKEMVKLNLPPMRENTKKVQCRHVTMGCSHEAPSPKAAYLFCKVSKSTNGLLSGPTALVQGGEKKQKPV</sequence>
<dbReference type="Proteomes" id="UP000827986">
    <property type="component" value="Unassembled WGS sequence"/>
</dbReference>
<name>A0A9D4ARK2_9SAUR</name>
<proteinExistence type="predicted"/>
<accession>A0A9D4ARK2</accession>
<dbReference type="EMBL" id="JAHDVG010000482">
    <property type="protein sequence ID" value="KAH1173517.1"/>
    <property type="molecule type" value="Genomic_DNA"/>
</dbReference>
<evidence type="ECO:0000313" key="2">
    <source>
        <dbReference type="Proteomes" id="UP000827986"/>
    </source>
</evidence>
<organism evidence="1 2">
    <name type="scientific">Mauremys mutica</name>
    <name type="common">yellowpond turtle</name>
    <dbReference type="NCBI Taxonomy" id="74926"/>
    <lineage>
        <taxon>Eukaryota</taxon>
        <taxon>Metazoa</taxon>
        <taxon>Chordata</taxon>
        <taxon>Craniata</taxon>
        <taxon>Vertebrata</taxon>
        <taxon>Euteleostomi</taxon>
        <taxon>Archelosauria</taxon>
        <taxon>Testudinata</taxon>
        <taxon>Testudines</taxon>
        <taxon>Cryptodira</taxon>
        <taxon>Durocryptodira</taxon>
        <taxon>Testudinoidea</taxon>
        <taxon>Geoemydidae</taxon>
        <taxon>Geoemydinae</taxon>
        <taxon>Mauremys</taxon>
    </lineage>
</organism>
<dbReference type="AlphaFoldDB" id="A0A9D4ARK2"/>
<evidence type="ECO:0000313" key="1">
    <source>
        <dbReference type="EMBL" id="KAH1173517.1"/>
    </source>
</evidence>
<reference evidence="1" key="1">
    <citation type="submission" date="2021-09" db="EMBL/GenBank/DDBJ databases">
        <title>The genome of Mauremys mutica provides insights into the evolution of semi-aquatic lifestyle.</title>
        <authorList>
            <person name="Gong S."/>
            <person name="Gao Y."/>
        </authorList>
    </citation>
    <scope>NUCLEOTIDE SEQUENCE</scope>
    <source>
        <strain evidence="1">MM-2020</strain>
        <tissue evidence="1">Muscle</tissue>
    </source>
</reference>
<gene>
    <name evidence="1" type="ORF">KIL84_017356</name>
</gene>
<comment type="caution">
    <text evidence="1">The sequence shown here is derived from an EMBL/GenBank/DDBJ whole genome shotgun (WGS) entry which is preliminary data.</text>
</comment>
<protein>
    <submittedName>
        <fullName evidence="1">Uncharacterized protein</fullName>
    </submittedName>
</protein>
<keyword evidence="2" id="KW-1185">Reference proteome</keyword>